<dbReference type="EMBL" id="FQUS01000017">
    <property type="protein sequence ID" value="SHG02206.1"/>
    <property type="molecule type" value="Genomic_DNA"/>
</dbReference>
<feature type="transmembrane region" description="Helical" evidence="1">
    <location>
        <begin position="433"/>
        <end position="453"/>
    </location>
</feature>
<feature type="transmembrane region" description="Helical" evidence="1">
    <location>
        <begin position="474"/>
        <end position="491"/>
    </location>
</feature>
<dbReference type="STRING" id="1194090.SAMN05443144_11728"/>
<evidence type="ECO:0000256" key="2">
    <source>
        <dbReference type="SAM" id="SignalP"/>
    </source>
</evidence>
<sequence length="506" mass="56914">MSNPLRFVLLSTFLLSMASGTAQAQRVLGVVWELPDDDTRAVQQLQQFQDLGITVLELQQVPSERLWSEINQRNLTVYGDLHILFPTAHTFTGADSTFFRRLGKKIRAFAAQPSVKVLNLFAYGAIHRVSFNKAASSFFNDFRALQSIRTTYTDNRTIQSPDTPADFFSYDIHLTPQNIPSPSSSIPGSSHIDSYRYSPSAELRERFLPFKRVIQATAAHPQKPFFLESRWLLSMMEKYPELETILSSLASESDPVFPVPDESLPSPGPSPLPIVTLLVVWAILAFHYNMSPLYRKSLFRYFSGHKFFLNDIFRQHIRSPFPSFIIIIQNALLTSAALFTMLINYWSETGLKSLYYHFPDLFFFTGEVHDIFIASVGIILIFSMISIFGLYFPHKSLRSITQIMTLFAWPLQINIVLGTVAIGLHVSGGSENAAMIALLTGLMLVVCLGSFMVTSLDAMQSLSGKRLRYISSTAGLYLLLLAGLAFWLAAFNDPLWQAVELSLSLK</sequence>
<dbReference type="AlphaFoldDB" id="A0A1M5GET0"/>
<gene>
    <name evidence="3" type="ORF">SAMN05443144_11728</name>
</gene>
<keyword evidence="1" id="KW-0812">Transmembrane</keyword>
<name>A0A1M5GET0_9BACT</name>
<proteinExistence type="predicted"/>
<evidence type="ECO:0000313" key="3">
    <source>
        <dbReference type="EMBL" id="SHG02206.1"/>
    </source>
</evidence>
<feature type="transmembrane region" description="Helical" evidence="1">
    <location>
        <begin position="272"/>
        <end position="290"/>
    </location>
</feature>
<reference evidence="3 4" key="1">
    <citation type="submission" date="2016-11" db="EMBL/GenBank/DDBJ databases">
        <authorList>
            <person name="Jaros S."/>
            <person name="Januszkiewicz K."/>
            <person name="Wedrychowicz H."/>
        </authorList>
    </citation>
    <scope>NUCLEOTIDE SEQUENCE [LARGE SCALE GENOMIC DNA]</scope>
    <source>
        <strain evidence="3 4">DSM 21986</strain>
    </source>
</reference>
<feature type="transmembrane region" description="Helical" evidence="1">
    <location>
        <begin position="404"/>
        <end position="427"/>
    </location>
</feature>
<keyword evidence="4" id="KW-1185">Reference proteome</keyword>
<feature type="transmembrane region" description="Helical" evidence="1">
    <location>
        <begin position="324"/>
        <end position="346"/>
    </location>
</feature>
<protein>
    <submittedName>
        <fullName evidence="3">Uncharacterized protein</fullName>
    </submittedName>
</protein>
<feature type="transmembrane region" description="Helical" evidence="1">
    <location>
        <begin position="371"/>
        <end position="392"/>
    </location>
</feature>
<dbReference type="OrthoDB" id="1523046at2"/>
<dbReference type="RefSeq" id="WP_073066177.1">
    <property type="nucleotide sequence ID" value="NZ_FQUS01000017.1"/>
</dbReference>
<feature type="signal peptide" evidence="2">
    <location>
        <begin position="1"/>
        <end position="24"/>
    </location>
</feature>
<feature type="chain" id="PRO_5012793342" evidence="2">
    <location>
        <begin position="25"/>
        <end position="506"/>
    </location>
</feature>
<evidence type="ECO:0000256" key="1">
    <source>
        <dbReference type="SAM" id="Phobius"/>
    </source>
</evidence>
<keyword evidence="1" id="KW-1133">Transmembrane helix</keyword>
<organism evidence="3 4">
    <name type="scientific">Fodinibius roseus</name>
    <dbReference type="NCBI Taxonomy" id="1194090"/>
    <lineage>
        <taxon>Bacteria</taxon>
        <taxon>Pseudomonadati</taxon>
        <taxon>Balneolota</taxon>
        <taxon>Balneolia</taxon>
        <taxon>Balneolales</taxon>
        <taxon>Balneolaceae</taxon>
        <taxon>Fodinibius</taxon>
    </lineage>
</organism>
<accession>A0A1M5GET0</accession>
<keyword evidence="2" id="KW-0732">Signal</keyword>
<dbReference type="Proteomes" id="UP000184041">
    <property type="component" value="Unassembled WGS sequence"/>
</dbReference>
<keyword evidence="1" id="KW-0472">Membrane</keyword>
<evidence type="ECO:0000313" key="4">
    <source>
        <dbReference type="Proteomes" id="UP000184041"/>
    </source>
</evidence>